<evidence type="ECO:0000256" key="11">
    <source>
        <dbReference type="ARBA" id="ARBA00023316"/>
    </source>
</evidence>
<reference evidence="15 16" key="1">
    <citation type="submission" date="2021-02" db="EMBL/GenBank/DDBJ databases">
        <title>Nitrogen-fixing ability and nitrogen fixation related genes of thermophilic fermentative bacteria in the genus Caldicellulosiruptor.</title>
        <authorList>
            <person name="Chen Y."/>
            <person name="Nishihara A."/>
            <person name="Haruta S."/>
        </authorList>
    </citation>
    <scope>NUCLEOTIDE SEQUENCE [LARGE SCALE GENOMIC DNA]</scope>
    <source>
        <strain evidence="15 16">YA01</strain>
    </source>
</reference>
<dbReference type="InterPro" id="IPR015956">
    <property type="entry name" value="Peniciliin-bd_prot_C_sf"/>
</dbReference>
<dbReference type="EC" id="3.4.16.4" evidence="4"/>
<sequence>MVRKQLVNLILLFLLFVYSQVNHNKVFANAIQTQKPSLEISAKSAILVDFDTGKILYEKNSHEKLPPASITKIMTMILICEAIEKGRIKLSDKVVASQNASSLGGSQVYLKENEEMTVEELLKSIAIASANDACVALAEHIAGSVQEFVYMMNKKAKELGMLDTNFVNPYGLDAANHYTSAYDVAIMSRELLKHKIIRKYLTTWVDTIREGKFGLTNTNKLVRFYRGCTGVKTGSTDKAKFCVSASALRNGLHLIAVIMGAPDSKTRFNEATKLLDWGFANFSMYSPYSKGYYFGKVKVKNGIEKEVETILSIDVKLLVKKGDESTVEPKVILPQQISAPVKTGQKIGKLELWQEGKLLGAYDLIAKKDIPKRNLFDIFRMLFRLEI</sequence>
<dbReference type="Pfam" id="PF00768">
    <property type="entry name" value="Peptidase_S11"/>
    <property type="match status" value="1"/>
</dbReference>
<keyword evidence="8" id="KW-0378">Hydrolase</keyword>
<name>A0ABM7NLJ7_9FIRM</name>
<proteinExistence type="inferred from homology"/>
<evidence type="ECO:0000256" key="3">
    <source>
        <dbReference type="ARBA" id="ARBA00007164"/>
    </source>
</evidence>
<dbReference type="InterPro" id="IPR012338">
    <property type="entry name" value="Beta-lactam/transpept-like"/>
</dbReference>
<evidence type="ECO:0000256" key="1">
    <source>
        <dbReference type="ARBA" id="ARBA00003217"/>
    </source>
</evidence>
<dbReference type="Pfam" id="PF07943">
    <property type="entry name" value="PBP5_C"/>
    <property type="match status" value="1"/>
</dbReference>
<accession>A0ABM7NLJ7</accession>
<evidence type="ECO:0000313" key="16">
    <source>
        <dbReference type="Proteomes" id="UP000663623"/>
    </source>
</evidence>
<dbReference type="GO" id="GO:0004180">
    <property type="term" value="F:carboxypeptidase activity"/>
    <property type="evidence" value="ECO:0007669"/>
    <property type="project" value="UniProtKB-KW"/>
</dbReference>
<evidence type="ECO:0000256" key="13">
    <source>
        <dbReference type="RuleBase" id="RU004016"/>
    </source>
</evidence>
<dbReference type="InterPro" id="IPR018044">
    <property type="entry name" value="Peptidase_S11"/>
</dbReference>
<evidence type="ECO:0000256" key="7">
    <source>
        <dbReference type="ARBA" id="ARBA00022729"/>
    </source>
</evidence>
<evidence type="ECO:0000256" key="12">
    <source>
        <dbReference type="ARBA" id="ARBA00034000"/>
    </source>
</evidence>
<dbReference type="PANTHER" id="PTHR21581:SF6">
    <property type="entry name" value="TRAFFICKING PROTEIN PARTICLE COMPLEX SUBUNIT 12"/>
    <property type="match status" value="1"/>
</dbReference>
<feature type="domain" description="Peptidase S11 D-Ala-D-Ala carboxypeptidase A C-terminal" evidence="14">
    <location>
        <begin position="282"/>
        <end position="372"/>
    </location>
</feature>
<evidence type="ECO:0000259" key="14">
    <source>
        <dbReference type="SMART" id="SM00936"/>
    </source>
</evidence>
<keyword evidence="16" id="KW-1185">Reference proteome</keyword>
<evidence type="ECO:0000256" key="6">
    <source>
        <dbReference type="ARBA" id="ARBA00022670"/>
    </source>
</evidence>
<comment type="catalytic activity">
    <reaction evidence="12">
        <text>Preferential cleavage: (Ac)2-L-Lys-D-Ala-|-D-Ala. Also transpeptidation of peptidyl-alanyl moieties that are N-acyl substituents of D-alanine.</text>
        <dbReference type="EC" id="3.4.16.4"/>
    </reaction>
</comment>
<dbReference type="SMART" id="SM00936">
    <property type="entry name" value="PBP5_C"/>
    <property type="match status" value="1"/>
</dbReference>
<gene>
    <name evidence="15" type="primary">dacF</name>
    <name evidence="15" type="ORF">CaldiYA01_09520</name>
</gene>
<evidence type="ECO:0000313" key="15">
    <source>
        <dbReference type="EMBL" id="BCS80992.1"/>
    </source>
</evidence>
<dbReference type="RefSeq" id="WP_238480599.1">
    <property type="nucleotide sequence ID" value="NZ_AP024480.1"/>
</dbReference>
<evidence type="ECO:0000256" key="10">
    <source>
        <dbReference type="ARBA" id="ARBA00022984"/>
    </source>
</evidence>
<dbReference type="SUPFAM" id="SSF69189">
    <property type="entry name" value="Penicillin-binding protein associated domain"/>
    <property type="match status" value="1"/>
</dbReference>
<dbReference type="Proteomes" id="UP000663623">
    <property type="component" value="Chromosome"/>
</dbReference>
<keyword evidence="9" id="KW-0133">Cell shape</keyword>
<evidence type="ECO:0000256" key="2">
    <source>
        <dbReference type="ARBA" id="ARBA00004752"/>
    </source>
</evidence>
<keyword evidence="6" id="KW-0645">Protease</keyword>
<dbReference type="PANTHER" id="PTHR21581">
    <property type="entry name" value="D-ALANYL-D-ALANINE CARBOXYPEPTIDASE"/>
    <property type="match status" value="1"/>
</dbReference>
<keyword evidence="11" id="KW-0961">Cell wall biogenesis/degradation</keyword>
<evidence type="ECO:0000256" key="5">
    <source>
        <dbReference type="ARBA" id="ARBA00022645"/>
    </source>
</evidence>
<dbReference type="EMBL" id="AP024480">
    <property type="protein sequence ID" value="BCS80992.1"/>
    <property type="molecule type" value="Genomic_DNA"/>
</dbReference>
<evidence type="ECO:0000256" key="4">
    <source>
        <dbReference type="ARBA" id="ARBA00012448"/>
    </source>
</evidence>
<dbReference type="SUPFAM" id="SSF56601">
    <property type="entry name" value="beta-lactamase/transpeptidase-like"/>
    <property type="match status" value="1"/>
</dbReference>
<dbReference type="Gene3D" id="2.60.410.10">
    <property type="entry name" value="D-Ala-D-Ala carboxypeptidase, C-terminal domain"/>
    <property type="match status" value="1"/>
</dbReference>
<keyword evidence="7" id="KW-0732">Signal</keyword>
<dbReference type="InterPro" id="IPR012907">
    <property type="entry name" value="Peptidase_S11_C"/>
</dbReference>
<comment type="similarity">
    <text evidence="3 13">Belongs to the peptidase S11 family.</text>
</comment>
<keyword evidence="5 15" id="KW-0121">Carboxypeptidase</keyword>
<comment type="function">
    <text evidence="1">Removes C-terminal D-alanyl residues from sugar-peptide cell wall precursors.</text>
</comment>
<keyword evidence="10" id="KW-0573">Peptidoglycan synthesis</keyword>
<evidence type="ECO:0000256" key="9">
    <source>
        <dbReference type="ARBA" id="ARBA00022960"/>
    </source>
</evidence>
<dbReference type="Gene3D" id="3.40.710.10">
    <property type="entry name" value="DD-peptidase/beta-lactamase superfamily"/>
    <property type="match status" value="1"/>
</dbReference>
<comment type="pathway">
    <text evidence="2">Cell wall biogenesis; peptidoglycan biosynthesis.</text>
</comment>
<organism evidence="15 16">
    <name type="scientific">Caldicellulosiruptor diazotrophicus</name>
    <dbReference type="NCBI Taxonomy" id="2806205"/>
    <lineage>
        <taxon>Bacteria</taxon>
        <taxon>Bacillati</taxon>
        <taxon>Bacillota</taxon>
        <taxon>Bacillota incertae sedis</taxon>
        <taxon>Caldicellulosiruptorales</taxon>
        <taxon>Caldicellulosiruptoraceae</taxon>
        <taxon>Caldicellulosiruptor</taxon>
    </lineage>
</organism>
<evidence type="ECO:0000256" key="8">
    <source>
        <dbReference type="ARBA" id="ARBA00022801"/>
    </source>
</evidence>
<dbReference type="InterPro" id="IPR037167">
    <property type="entry name" value="Peptidase_S11_C_sf"/>
</dbReference>
<protein>
    <recommendedName>
        <fullName evidence="4">serine-type D-Ala-D-Ala carboxypeptidase</fullName>
        <ecNumber evidence="4">3.4.16.4</ecNumber>
    </recommendedName>
</protein>
<dbReference type="PRINTS" id="PR00725">
    <property type="entry name" value="DADACBPTASE1"/>
</dbReference>
<dbReference type="InterPro" id="IPR001967">
    <property type="entry name" value="Peptidase_S11_N"/>
</dbReference>